<sequence>MPCTGAVAHDVVIDAVSDNSNLQSSFESYADSKVQQQQPPVEQNGIASPKVIIPLSQSTPRVHQQSLTMQNGISCINGINNLIIVAGGAIDSLPGEELEKYDDVLVCSDLYFSTYRIILVMKNRQGLAVIPLIMLDNVEAKDNVYLLLNCKDGRVIRMKANTAEAALTLYKRFTQISTVKRDLRKLFAYNFSTQVQKGNKPAWLKNGAGALTNLQVTKNSLIAEYKHLDFDEKLWRITDANAEFQICKTYPQYLIVPKNVTDEDLERTHIGRFFSRFPVASWRCKSSGGVLLRSAQPTISWLGIANDSDVKYVEAITSTISPIIEENGEKKVNKLLILDMRSYTAAWANRAKGGGFEGSDTYANSEIDFMSLPNIHNVRYSFSQLRNVLHSLDDTNYYQNLNATQWFQYLGLLLKTAIRCIEAVYAGKTVLVHCSDGWDRTAQIISLYGWDRTAQIISLCKIMADPYYRTFEGFKYLVQREWIDFGHKFADRNGVLNEDPNERSPIFLQWLDCVHQLWQQNPKEFEFNQRYLMKLAQHCYSGMFGSFLFNSVFEAQQNGFIDGDATETTETIPPTDGSTSVVQIQAINAFELFNIWDYLDIHNRIFVNLCHKSKSTTLKCNPNIPFMRLWTEVYRCSEFETLTNNIVEDSKDSVPPTIPSGNQMDPDRISNYSRSQSVSSLVSMNEVHGLSHASGLHNAGVSGSPHFSNFPAYIYRCNQGISSLSNWKDFIDEDGLTKVPIELEDSVLPLVTQLMTEERTPPHSQSMTSSQYQHHPPPKRLSSISNQNNHVEFNIGENHVKPSNGVSYPAKRINGRTSETNSSPCADAENVPTRSGERISVK</sequence>
<dbReference type="WBParaSite" id="ES5_v2.g11923.t1">
    <property type="protein sequence ID" value="ES5_v2.g11923.t1"/>
    <property type="gene ID" value="ES5_v2.g11923"/>
</dbReference>
<protein>
    <submittedName>
        <fullName evidence="2">Phosphatidylinositol-3-phosphatase</fullName>
    </submittedName>
</protein>
<evidence type="ECO:0000313" key="2">
    <source>
        <dbReference type="WBParaSite" id="ES5_v2.g11923.t1"/>
    </source>
</evidence>
<dbReference type="Proteomes" id="UP000887579">
    <property type="component" value="Unplaced"/>
</dbReference>
<proteinExistence type="predicted"/>
<name>A0AC34F4H9_9BILA</name>
<accession>A0AC34F4H9</accession>
<organism evidence="1 2">
    <name type="scientific">Panagrolaimus sp. ES5</name>
    <dbReference type="NCBI Taxonomy" id="591445"/>
    <lineage>
        <taxon>Eukaryota</taxon>
        <taxon>Metazoa</taxon>
        <taxon>Ecdysozoa</taxon>
        <taxon>Nematoda</taxon>
        <taxon>Chromadorea</taxon>
        <taxon>Rhabditida</taxon>
        <taxon>Tylenchina</taxon>
        <taxon>Panagrolaimomorpha</taxon>
        <taxon>Panagrolaimoidea</taxon>
        <taxon>Panagrolaimidae</taxon>
        <taxon>Panagrolaimus</taxon>
    </lineage>
</organism>
<reference evidence="2" key="1">
    <citation type="submission" date="2022-11" db="UniProtKB">
        <authorList>
            <consortium name="WormBaseParasite"/>
        </authorList>
    </citation>
    <scope>IDENTIFICATION</scope>
</reference>
<evidence type="ECO:0000313" key="1">
    <source>
        <dbReference type="Proteomes" id="UP000887579"/>
    </source>
</evidence>